<dbReference type="InterPro" id="IPR029016">
    <property type="entry name" value="GAF-like_dom_sf"/>
</dbReference>
<dbReference type="EMBL" id="JAKCXM010000207">
    <property type="protein sequence ID" value="KAJ0398677.1"/>
    <property type="molecule type" value="Genomic_DNA"/>
</dbReference>
<keyword evidence="8" id="KW-1185">Reference proteome</keyword>
<feature type="region of interest" description="Disordered" evidence="5">
    <location>
        <begin position="708"/>
        <end position="751"/>
    </location>
</feature>
<evidence type="ECO:0000313" key="8">
    <source>
        <dbReference type="Proteomes" id="UP001209570"/>
    </source>
</evidence>
<dbReference type="Gene3D" id="3.30.450.40">
    <property type="match status" value="1"/>
</dbReference>
<dbReference type="SUPFAM" id="SSF55781">
    <property type="entry name" value="GAF domain-like"/>
    <property type="match status" value="1"/>
</dbReference>
<name>A0AAD5Q7K2_PYTIN</name>
<evidence type="ECO:0000256" key="5">
    <source>
        <dbReference type="SAM" id="MobiDB-lite"/>
    </source>
</evidence>
<sequence length="751" mass="83717">MSRRGPASSLHSQQPPPPPQEAGLVVQVGNGYERLVLSAHEICEDVVATLPKLQSAARRDTYGRRWKPRRRKNGVDLFELAPGGGDDVDDDLDIAHALVAKSELRCHLNEVLNVLINQDSGEYEATMRALCGNKFKRGQVLLEQRRYVPTPSLFEDDDGGQDALVGVQMMTLRPKLRVKLQTKHKRTQKLCFATCTQQNAAKTRAIHIMKTLPKDAHDQIVASQDRSALRRELDHVAVGLDIRTQASAGAYGSSSHTTRIFLHTYTSTVAPSEFGLHDSKTPGVSYAVADLARRREAIMNPEARHVMELLTKSLRDFETVIRRRRFGFQTFIYFPTAVELHGGNSSSSAMRCTICQKHFSFFRRDYFCQLCGHMVCKECSKLYDVEARVGEIRQNRCCIRCVVRVDACVFEDHDIVPALGPVVVDADEAAWLEQPSLTDNDDETLSVASSGVDELAGNLYSDDPSQRSLALEQLAQLVGPLDKKPTQPKHVLRDVENHLSQSLRRSRARYQHADECVVYDNERDYTYAFDPSKTRSPDVPLAPMPDAHKEQRRLELIAQSGVLDTRYDRSALDLLAQVAAKRLNCALGFISVVDETHFRAIGTYQFPEVAMELRRDENLCMHSVYAEKPMIVKNPQRDMRFAQMPCIKDLGVKFYAGFPVCAPDGTVVASLCTGDVVPHNNITTKEYATMEALSKLAADLIVPAQPKPVAPQQCQHQRMAYGATDGNGARAPPQPRAKGGAARPPPPQYAY</sequence>
<protein>
    <recommendedName>
        <fullName evidence="6">FYVE-type domain-containing protein</fullName>
    </recommendedName>
</protein>
<dbReference type="SUPFAM" id="SSF57903">
    <property type="entry name" value="FYVE/PHD zinc finger"/>
    <property type="match status" value="1"/>
</dbReference>
<evidence type="ECO:0000313" key="7">
    <source>
        <dbReference type="EMBL" id="KAJ0398677.1"/>
    </source>
</evidence>
<dbReference type="PANTHER" id="PTHR43102">
    <property type="entry name" value="SLR1143 PROTEIN"/>
    <property type="match status" value="1"/>
</dbReference>
<gene>
    <name evidence="7" type="ORF">P43SY_006255</name>
</gene>
<evidence type="ECO:0000256" key="2">
    <source>
        <dbReference type="ARBA" id="ARBA00022771"/>
    </source>
</evidence>
<dbReference type="InterPro" id="IPR011011">
    <property type="entry name" value="Znf_FYVE_PHD"/>
</dbReference>
<dbReference type="GO" id="GO:0008270">
    <property type="term" value="F:zinc ion binding"/>
    <property type="evidence" value="ECO:0007669"/>
    <property type="project" value="UniProtKB-KW"/>
</dbReference>
<dbReference type="Pfam" id="PF13185">
    <property type="entry name" value="GAF_2"/>
    <property type="match status" value="1"/>
</dbReference>
<dbReference type="InterPro" id="IPR013083">
    <property type="entry name" value="Znf_RING/FYVE/PHD"/>
</dbReference>
<reference evidence="7" key="1">
    <citation type="submission" date="2021-12" db="EMBL/GenBank/DDBJ databases">
        <title>Prjna785345.</title>
        <authorList>
            <person name="Rujirawat T."/>
            <person name="Krajaejun T."/>
        </authorList>
    </citation>
    <scope>NUCLEOTIDE SEQUENCE</scope>
    <source>
        <strain evidence="7">Pi057C3</strain>
    </source>
</reference>
<feature type="domain" description="FYVE-type" evidence="6">
    <location>
        <begin position="346"/>
        <end position="406"/>
    </location>
</feature>
<evidence type="ECO:0000259" key="6">
    <source>
        <dbReference type="PROSITE" id="PS50178"/>
    </source>
</evidence>
<dbReference type="SMART" id="SM00064">
    <property type="entry name" value="FYVE"/>
    <property type="match status" value="1"/>
</dbReference>
<feature type="region of interest" description="Disordered" evidence="5">
    <location>
        <begin position="1"/>
        <end position="23"/>
    </location>
</feature>
<comment type="caution">
    <text evidence="7">The sequence shown here is derived from an EMBL/GenBank/DDBJ whole genome shotgun (WGS) entry which is preliminary data.</text>
</comment>
<dbReference type="PANTHER" id="PTHR43102:SF2">
    <property type="entry name" value="GAF DOMAIN-CONTAINING PROTEIN"/>
    <property type="match status" value="1"/>
</dbReference>
<proteinExistence type="predicted"/>
<dbReference type="InterPro" id="IPR000306">
    <property type="entry name" value="Znf_FYVE"/>
</dbReference>
<feature type="compositionally biased region" description="Low complexity" evidence="5">
    <location>
        <begin position="728"/>
        <end position="742"/>
    </location>
</feature>
<organism evidence="7 8">
    <name type="scientific">Pythium insidiosum</name>
    <name type="common">Pythiosis disease agent</name>
    <dbReference type="NCBI Taxonomy" id="114742"/>
    <lineage>
        <taxon>Eukaryota</taxon>
        <taxon>Sar</taxon>
        <taxon>Stramenopiles</taxon>
        <taxon>Oomycota</taxon>
        <taxon>Peronosporomycetes</taxon>
        <taxon>Pythiales</taxon>
        <taxon>Pythiaceae</taxon>
        <taxon>Pythium</taxon>
    </lineage>
</organism>
<keyword evidence="1" id="KW-0479">Metal-binding</keyword>
<dbReference type="Proteomes" id="UP001209570">
    <property type="component" value="Unassembled WGS sequence"/>
</dbReference>
<dbReference type="AlphaFoldDB" id="A0AAD5Q7K2"/>
<dbReference type="Pfam" id="PF01363">
    <property type="entry name" value="FYVE"/>
    <property type="match status" value="1"/>
</dbReference>
<evidence type="ECO:0000256" key="4">
    <source>
        <dbReference type="PROSITE-ProRule" id="PRU00091"/>
    </source>
</evidence>
<dbReference type="PROSITE" id="PS50178">
    <property type="entry name" value="ZF_FYVE"/>
    <property type="match status" value="1"/>
</dbReference>
<dbReference type="InterPro" id="IPR017455">
    <property type="entry name" value="Znf_FYVE-rel"/>
</dbReference>
<evidence type="ECO:0000256" key="3">
    <source>
        <dbReference type="ARBA" id="ARBA00022833"/>
    </source>
</evidence>
<accession>A0AAD5Q7K2</accession>
<evidence type="ECO:0000256" key="1">
    <source>
        <dbReference type="ARBA" id="ARBA00022723"/>
    </source>
</evidence>
<dbReference type="Gene3D" id="3.30.40.10">
    <property type="entry name" value="Zinc/RING finger domain, C3HC4 (zinc finger)"/>
    <property type="match status" value="1"/>
</dbReference>
<keyword evidence="2 4" id="KW-0863">Zinc-finger</keyword>
<dbReference type="CDD" id="cd15745">
    <property type="entry name" value="FYVE_RUFY4"/>
    <property type="match status" value="1"/>
</dbReference>
<keyword evidence="3" id="KW-0862">Zinc</keyword>
<dbReference type="InterPro" id="IPR003018">
    <property type="entry name" value="GAF"/>
</dbReference>